<evidence type="ECO:0000313" key="3">
    <source>
        <dbReference type="Proteomes" id="UP000689967"/>
    </source>
</evidence>
<protein>
    <submittedName>
        <fullName evidence="2">Uncharacterized protein</fullName>
    </submittedName>
</protein>
<name>A0ABS6HFS8_9PROT</name>
<feature type="region of interest" description="Disordered" evidence="1">
    <location>
        <begin position="142"/>
        <end position="161"/>
    </location>
</feature>
<dbReference type="Proteomes" id="UP000689967">
    <property type="component" value="Unassembled WGS sequence"/>
</dbReference>
<dbReference type="EMBL" id="JAERQM010000007">
    <property type="protein sequence ID" value="MBU8546356.1"/>
    <property type="molecule type" value="Genomic_DNA"/>
</dbReference>
<comment type="caution">
    <text evidence="2">The sequence shown here is derived from an EMBL/GenBank/DDBJ whole genome shotgun (WGS) entry which is preliminary data.</text>
</comment>
<accession>A0ABS6HFS8</accession>
<evidence type="ECO:0000256" key="1">
    <source>
        <dbReference type="SAM" id="MobiDB-lite"/>
    </source>
</evidence>
<evidence type="ECO:0000313" key="2">
    <source>
        <dbReference type="EMBL" id="MBU8546356.1"/>
    </source>
</evidence>
<feature type="compositionally biased region" description="Gly residues" evidence="1">
    <location>
        <begin position="150"/>
        <end position="161"/>
    </location>
</feature>
<reference evidence="2 3" key="1">
    <citation type="submission" date="2021-01" db="EMBL/GenBank/DDBJ databases">
        <title>Roseomonas sp. nov, a bacterium isolated from an oil production mixture in Yumen Oilfield.</title>
        <authorList>
            <person name="Wu D."/>
        </authorList>
    </citation>
    <scope>NUCLEOTIDE SEQUENCE [LARGE SCALE GENOMIC DNA]</scope>
    <source>
        <strain evidence="2 3">ROY-5-3</strain>
    </source>
</reference>
<keyword evidence="3" id="KW-1185">Reference proteome</keyword>
<dbReference type="RefSeq" id="WP_216878368.1">
    <property type="nucleotide sequence ID" value="NZ_JAERQM010000007.1"/>
</dbReference>
<organism evidence="2 3">
    <name type="scientific">Falsiroseomonas oleicola</name>
    <dbReference type="NCBI Taxonomy" id="2801474"/>
    <lineage>
        <taxon>Bacteria</taxon>
        <taxon>Pseudomonadati</taxon>
        <taxon>Pseudomonadota</taxon>
        <taxon>Alphaproteobacteria</taxon>
        <taxon>Acetobacterales</taxon>
        <taxon>Roseomonadaceae</taxon>
        <taxon>Falsiroseomonas</taxon>
    </lineage>
</organism>
<proteinExistence type="predicted"/>
<sequence>MSAPHRIAATNLRDLQWLLSVPVSRAMLVPAGVICLRHLLRWHAEDLCASVLGEPTSRRHAGELADLVRQLDNRLAPLEDVARLQADGVALPDREAWACGRAESARAALAAGLKLPDTRHFHGAQADAHGFPFFPSAPVLLTGGKRKPGGSEGGGAPLGAA</sequence>
<gene>
    <name evidence="2" type="ORF">JJQ90_21725</name>
</gene>